<name>A0A6C0JQK4_9ZZZZ</name>
<protein>
    <submittedName>
        <fullName evidence="3">Uncharacterized protein</fullName>
    </submittedName>
</protein>
<dbReference type="EMBL" id="MN740672">
    <property type="protein sequence ID" value="QHU07096.1"/>
    <property type="molecule type" value="Genomic_DNA"/>
</dbReference>
<evidence type="ECO:0000313" key="3">
    <source>
        <dbReference type="EMBL" id="QHU07096.1"/>
    </source>
</evidence>
<accession>A0A6C0JQK4</accession>
<organism evidence="3">
    <name type="scientific">viral metagenome</name>
    <dbReference type="NCBI Taxonomy" id="1070528"/>
    <lineage>
        <taxon>unclassified sequences</taxon>
        <taxon>metagenomes</taxon>
        <taxon>organismal metagenomes</taxon>
    </lineage>
</organism>
<proteinExistence type="predicted"/>
<keyword evidence="2" id="KW-0812">Transmembrane</keyword>
<feature type="transmembrane region" description="Helical" evidence="2">
    <location>
        <begin position="12"/>
        <end position="29"/>
    </location>
</feature>
<keyword evidence="2" id="KW-0472">Membrane</keyword>
<sequence>MKIDLKKPINSSLFSMVITFVLSLTILYVTKPSYIMEISKEGKNKKSIYLLVTYSMLFSVLVGITVLLYRTGSTETKSDAPRMAFNPRSYRPKMYSPH</sequence>
<keyword evidence="2" id="KW-1133">Transmembrane helix</keyword>
<feature type="region of interest" description="Disordered" evidence="1">
    <location>
        <begin position="75"/>
        <end position="98"/>
    </location>
</feature>
<evidence type="ECO:0000256" key="2">
    <source>
        <dbReference type="SAM" id="Phobius"/>
    </source>
</evidence>
<dbReference type="AlphaFoldDB" id="A0A6C0JQK4"/>
<evidence type="ECO:0000256" key="1">
    <source>
        <dbReference type="SAM" id="MobiDB-lite"/>
    </source>
</evidence>
<reference evidence="3" key="1">
    <citation type="journal article" date="2020" name="Nature">
        <title>Giant virus diversity and host interactions through global metagenomics.</title>
        <authorList>
            <person name="Schulz F."/>
            <person name="Roux S."/>
            <person name="Paez-Espino D."/>
            <person name="Jungbluth S."/>
            <person name="Walsh D.A."/>
            <person name="Denef V.J."/>
            <person name="McMahon K.D."/>
            <person name="Konstantinidis K.T."/>
            <person name="Eloe-Fadrosh E.A."/>
            <person name="Kyrpides N.C."/>
            <person name="Woyke T."/>
        </authorList>
    </citation>
    <scope>NUCLEOTIDE SEQUENCE</scope>
    <source>
        <strain evidence="3">GVMAG-S-1038524-41</strain>
    </source>
</reference>
<feature type="transmembrane region" description="Helical" evidence="2">
    <location>
        <begin position="49"/>
        <end position="69"/>
    </location>
</feature>